<organism evidence="7 8">
    <name type="scientific">Thauera aminoaromatica</name>
    <dbReference type="NCBI Taxonomy" id="164330"/>
    <lineage>
        <taxon>Bacteria</taxon>
        <taxon>Pseudomonadati</taxon>
        <taxon>Pseudomonadota</taxon>
        <taxon>Betaproteobacteria</taxon>
        <taxon>Rhodocyclales</taxon>
        <taxon>Zoogloeaceae</taxon>
        <taxon>Thauera</taxon>
    </lineage>
</organism>
<accession>A0A5C7SC62</accession>
<evidence type="ECO:0000256" key="4">
    <source>
        <dbReference type="ARBA" id="ARBA00022840"/>
    </source>
</evidence>
<dbReference type="Proteomes" id="UP000321192">
    <property type="component" value="Unassembled WGS sequence"/>
</dbReference>
<keyword evidence="4" id="KW-0067">ATP-binding</keyword>
<dbReference type="PANTHER" id="PTHR12131">
    <property type="entry name" value="ATP-DEPENDENT RNA AND DNA HELICASE"/>
    <property type="match status" value="1"/>
</dbReference>
<evidence type="ECO:0000313" key="8">
    <source>
        <dbReference type="Proteomes" id="UP000321192"/>
    </source>
</evidence>
<dbReference type="Pfam" id="PF00271">
    <property type="entry name" value="Helicase_C"/>
    <property type="match status" value="1"/>
</dbReference>
<keyword evidence="3 7" id="KW-0347">Helicase</keyword>
<comment type="caution">
    <text evidence="7">The sequence shown here is derived from an EMBL/GenBank/DDBJ whole genome shotgun (WGS) entry which is preliminary data.</text>
</comment>
<gene>
    <name evidence="7" type="ORF">E6Q80_17345</name>
</gene>
<keyword evidence="2" id="KW-0378">Hydrolase</keyword>
<feature type="region of interest" description="Disordered" evidence="5">
    <location>
        <begin position="15"/>
        <end position="44"/>
    </location>
</feature>
<evidence type="ECO:0000256" key="3">
    <source>
        <dbReference type="ARBA" id="ARBA00022806"/>
    </source>
</evidence>
<dbReference type="GO" id="GO:0004386">
    <property type="term" value="F:helicase activity"/>
    <property type="evidence" value="ECO:0007669"/>
    <property type="project" value="UniProtKB-KW"/>
</dbReference>
<dbReference type="InterPro" id="IPR050699">
    <property type="entry name" value="RNA-DNA_Helicase"/>
</dbReference>
<feature type="domain" description="Helicase C-terminal" evidence="6">
    <location>
        <begin position="364"/>
        <end position="519"/>
    </location>
</feature>
<sequence>MEAAANSTGCWPISTSASGTSSRRCSTPAANKNHNGPARPYMNTPLNSPATDLRFSRVLSSNRVWLAAGRRVSIAGESFRILGYIPESCFGQQAHWRRRTSEARDAAEQAMLKACAGELEQALEAAIVEIEAYLKACQAEGLQPNLRKLREDWASGELDLTRVGKALRQSIADMQARQRHQDLAEQIGRSVRLSDYPDSFPARRRPRRLIAVLGPTNSGKTHDAFERLATAASGIYLGPLRLLALEAFTRLNDEFGVSASLITGEERRIVEGSRVTASTIEMLDPEREIDVAVIDEIQMLSDPDRGWAWTQAVVGANAREVWLLGAPSAEPAIQALAARLGLPLEVRHKTRKHPLVVGHALANNPAGALRKARPGDAFIVFSRRDALNLRDDLLALGKSVACIYGALSPEVREREARRFAGGDADILVATDAIGMGLNLPIQRVVFTAVHKYDGVRRAELPPALLQQIGGRAGRFGHRDEEGVVAGLTPAEHGVVTALMKAPQPALAPAGFQITPGSAYLEQIADMAGDHRLEALLSLFLLHADCGDGFFTPFVPDEQLARAAQLDRMRRLTLHQKHIFSMAPMASQNETIDGVWRDWAYTANQGKPIQLNFLPPSARKASLEEAETTVRLLAAYRWFGYRLPELFVDHTLADDSLAPWISAVDGHLRSRYRQGVGGGRKGVPSWYWPQKR</sequence>
<dbReference type="Gene3D" id="3.40.50.300">
    <property type="entry name" value="P-loop containing nucleotide triphosphate hydrolases"/>
    <property type="match status" value="2"/>
</dbReference>
<evidence type="ECO:0000256" key="5">
    <source>
        <dbReference type="SAM" id="MobiDB-lite"/>
    </source>
</evidence>
<dbReference type="Pfam" id="PF22527">
    <property type="entry name" value="DEXQc_Suv3"/>
    <property type="match status" value="1"/>
</dbReference>
<name>A0A5C7SC62_THASP</name>
<dbReference type="SUPFAM" id="SSF52540">
    <property type="entry name" value="P-loop containing nucleoside triphosphate hydrolases"/>
    <property type="match status" value="1"/>
</dbReference>
<keyword evidence="1" id="KW-0547">Nucleotide-binding</keyword>
<dbReference type="GO" id="GO:0016787">
    <property type="term" value="F:hydrolase activity"/>
    <property type="evidence" value="ECO:0007669"/>
    <property type="project" value="UniProtKB-KW"/>
</dbReference>
<evidence type="ECO:0000256" key="2">
    <source>
        <dbReference type="ARBA" id="ARBA00022801"/>
    </source>
</evidence>
<dbReference type="InterPro" id="IPR055206">
    <property type="entry name" value="DEXQc_SUV3"/>
</dbReference>
<dbReference type="PROSITE" id="PS51194">
    <property type="entry name" value="HELICASE_CTER"/>
    <property type="match status" value="1"/>
</dbReference>
<proteinExistence type="predicted"/>
<dbReference type="Gene3D" id="1.20.58.1080">
    <property type="match status" value="1"/>
</dbReference>
<evidence type="ECO:0000256" key="1">
    <source>
        <dbReference type="ARBA" id="ARBA00022741"/>
    </source>
</evidence>
<dbReference type="PANTHER" id="PTHR12131:SF1">
    <property type="entry name" value="ATP-DEPENDENT RNA HELICASE SUPV3L1, MITOCHONDRIAL-RELATED"/>
    <property type="match status" value="1"/>
</dbReference>
<reference evidence="7 8" key="1">
    <citation type="submission" date="2018-09" db="EMBL/GenBank/DDBJ databases">
        <title>Metagenome Assembled Genomes from an Advanced Water Purification Facility.</title>
        <authorList>
            <person name="Stamps B.W."/>
            <person name="Spear J.R."/>
        </authorList>
    </citation>
    <scope>NUCLEOTIDE SEQUENCE [LARGE SCALE GENOMIC DNA]</scope>
    <source>
        <strain evidence="7">Bin_27_1</strain>
    </source>
</reference>
<evidence type="ECO:0000259" key="6">
    <source>
        <dbReference type="PROSITE" id="PS51194"/>
    </source>
</evidence>
<feature type="compositionally biased region" description="Polar residues" evidence="5">
    <location>
        <begin position="15"/>
        <end position="34"/>
    </location>
</feature>
<dbReference type="AlphaFoldDB" id="A0A5C7SC62"/>
<dbReference type="Gene3D" id="1.20.272.40">
    <property type="match status" value="1"/>
</dbReference>
<dbReference type="SMART" id="SM00490">
    <property type="entry name" value="HELICc"/>
    <property type="match status" value="1"/>
</dbReference>
<evidence type="ECO:0000313" key="7">
    <source>
        <dbReference type="EMBL" id="TXH81370.1"/>
    </source>
</evidence>
<dbReference type="InterPro" id="IPR001650">
    <property type="entry name" value="Helicase_C-like"/>
</dbReference>
<dbReference type="InterPro" id="IPR027417">
    <property type="entry name" value="P-loop_NTPase"/>
</dbReference>
<protein>
    <submittedName>
        <fullName evidence="7">RNA helicase</fullName>
    </submittedName>
</protein>
<dbReference type="EMBL" id="SSFD01000280">
    <property type="protein sequence ID" value="TXH81370.1"/>
    <property type="molecule type" value="Genomic_DNA"/>
</dbReference>
<dbReference type="GO" id="GO:0005524">
    <property type="term" value="F:ATP binding"/>
    <property type="evidence" value="ECO:0007669"/>
    <property type="project" value="UniProtKB-KW"/>
</dbReference>